<reference evidence="1 2" key="1">
    <citation type="journal article" date="2018" name="PLoS Genet.">
        <title>Population sequencing reveals clonal diversity and ancestral inbreeding in the grapevine cultivar Chardonnay.</title>
        <authorList>
            <person name="Roach M.J."/>
            <person name="Johnson D.L."/>
            <person name="Bohlmann J."/>
            <person name="van Vuuren H.J."/>
            <person name="Jones S.J."/>
            <person name="Pretorius I.S."/>
            <person name="Schmidt S.A."/>
            <person name="Borneman A.R."/>
        </authorList>
    </citation>
    <scope>NUCLEOTIDE SEQUENCE [LARGE SCALE GENOMIC DNA]</scope>
    <source>
        <strain evidence="2">cv. Chardonnay</strain>
        <tissue evidence="1">Leaf</tissue>
    </source>
</reference>
<organism evidence="1 2">
    <name type="scientific">Vitis vinifera</name>
    <name type="common">Grape</name>
    <dbReference type="NCBI Taxonomy" id="29760"/>
    <lineage>
        <taxon>Eukaryota</taxon>
        <taxon>Viridiplantae</taxon>
        <taxon>Streptophyta</taxon>
        <taxon>Embryophyta</taxon>
        <taxon>Tracheophyta</taxon>
        <taxon>Spermatophyta</taxon>
        <taxon>Magnoliopsida</taxon>
        <taxon>eudicotyledons</taxon>
        <taxon>Gunneridae</taxon>
        <taxon>Pentapetalae</taxon>
        <taxon>rosids</taxon>
        <taxon>Vitales</taxon>
        <taxon>Vitaceae</taxon>
        <taxon>Viteae</taxon>
        <taxon>Vitis</taxon>
    </lineage>
</organism>
<dbReference type="Proteomes" id="UP000288805">
    <property type="component" value="Unassembled WGS sequence"/>
</dbReference>
<comment type="caution">
    <text evidence="1">The sequence shown here is derived from an EMBL/GenBank/DDBJ whole genome shotgun (WGS) entry which is preliminary data.</text>
</comment>
<accession>A0A438E3B4</accession>
<proteinExistence type="predicted"/>
<gene>
    <name evidence="1" type="ORF">CK203_096534</name>
</gene>
<sequence>MTLYFPDEINEHGTFVEIRDIVDGAMPHEEFVDEMLAMSSSQIKEIAPPELASPFDLGVSVIKIVEEIQVALAPKIAEDVIAVNGLFDGPVGLVERVSDFMDPPLSFDVLSGFVSRYDDVFYSSSMDLNIFEYFLVSHVIALSTLSSPISQIFNTDDKIAQHDSNDDSSFVSNSDPIDQRVLPATGDTKIVDFGTAELPRELRIGSNLSTDERDNLIQLLGYHLDIFAWSYEDMSGLDPSIVQHRLPLLPHARPVKQKLR</sequence>
<protein>
    <submittedName>
        <fullName evidence="1">Uncharacterized protein</fullName>
    </submittedName>
</protein>
<name>A0A438E3B4_VITVI</name>
<evidence type="ECO:0000313" key="2">
    <source>
        <dbReference type="Proteomes" id="UP000288805"/>
    </source>
</evidence>
<dbReference type="EMBL" id="QGNW01001408">
    <property type="protein sequence ID" value="RVW42225.1"/>
    <property type="molecule type" value="Genomic_DNA"/>
</dbReference>
<evidence type="ECO:0000313" key="1">
    <source>
        <dbReference type="EMBL" id="RVW42225.1"/>
    </source>
</evidence>
<dbReference type="AlphaFoldDB" id="A0A438E3B4"/>